<dbReference type="InterPro" id="IPR026699">
    <property type="entry name" value="Exosome_RNA_bind1/RRP40/RRP4"/>
</dbReference>
<dbReference type="Gene3D" id="2.40.50.100">
    <property type="match status" value="1"/>
</dbReference>
<evidence type="ECO:0000259" key="6">
    <source>
        <dbReference type="PROSITE" id="PS50126"/>
    </source>
</evidence>
<dbReference type="NCBIfam" id="NF003181">
    <property type="entry name" value="PRK04163.1-1"/>
    <property type="match status" value="1"/>
</dbReference>
<dbReference type="Gene3D" id="3.30.1370.10">
    <property type="entry name" value="K Homology domain, type 1"/>
    <property type="match status" value="1"/>
</dbReference>
<dbReference type="InterPro" id="IPR054371">
    <property type="entry name" value="RRP4_N"/>
</dbReference>
<comment type="function">
    <text evidence="5">Non-catalytic component of the exosome, which is a complex involved in RNA degradation. Increases the RNA binding and the efficiency of RNA degradation. Confers strong poly(A) specificity to the exosome.</text>
</comment>
<dbReference type="PROSITE" id="PS50126">
    <property type="entry name" value="S1"/>
    <property type="match status" value="1"/>
</dbReference>
<dbReference type="Gene3D" id="2.40.50.140">
    <property type="entry name" value="Nucleic acid-binding proteins"/>
    <property type="match status" value="1"/>
</dbReference>
<dbReference type="InterPro" id="IPR012340">
    <property type="entry name" value="NA-bd_OB-fold"/>
</dbReference>
<sequence length="227" mass="25337">MTRVKEENELVTPGDVVFEGEDIHPHSGVYEEDSKIISEFMGTVEYSGSSVRVVPMSGRYIPSEGDIVIGEVSSVSFSNWRVDIDSPYEAMMKIDVAVDEYIDLDEDDLSDYFDVGDAIVTEVTNVTEGFDVNTGMEDRRCRKLTGGRIVKIAPSKVPRVIGRKGTMVRQIKEKTDTTIIVGQNGLVWIKGENENLATKAVKKVEREAHIDGLTDKMAEWLENEVEN</sequence>
<evidence type="ECO:0000256" key="5">
    <source>
        <dbReference type="HAMAP-Rule" id="MF_00623"/>
    </source>
</evidence>
<dbReference type="PROSITE" id="PS50084">
    <property type="entry name" value="KH_TYPE_1"/>
    <property type="match status" value="1"/>
</dbReference>
<keyword evidence="8" id="KW-1185">Reference proteome</keyword>
<dbReference type="InterPro" id="IPR036612">
    <property type="entry name" value="KH_dom_type_1_sf"/>
</dbReference>
<dbReference type="PANTHER" id="PTHR21321:SF4">
    <property type="entry name" value="EXOSOME COMPLEX COMPONENT RRP4"/>
    <property type="match status" value="1"/>
</dbReference>
<dbReference type="Pfam" id="PF21266">
    <property type="entry name" value="S1_RRP4"/>
    <property type="match status" value="1"/>
</dbReference>
<dbReference type="InterPro" id="IPR003029">
    <property type="entry name" value="S1_domain"/>
</dbReference>
<dbReference type="SUPFAM" id="SSF54791">
    <property type="entry name" value="Eukaryotic type KH-domain (KH-domain type I)"/>
    <property type="match status" value="1"/>
</dbReference>
<dbReference type="Pfam" id="PF15985">
    <property type="entry name" value="KH_6"/>
    <property type="match status" value="1"/>
</dbReference>
<comment type="subcellular location">
    <subcellularLocation>
        <location evidence="5">Cytoplasm</location>
    </subcellularLocation>
</comment>
<keyword evidence="4 5" id="KW-0694">RNA-binding</keyword>
<dbReference type="SMART" id="SM00322">
    <property type="entry name" value="KH"/>
    <property type="match status" value="1"/>
</dbReference>
<reference evidence="7 8" key="1">
    <citation type="submission" date="2022-09" db="EMBL/GenBank/DDBJ databases">
        <title>Xylan utilization by haloarchaea-nanohaloarchaea associations.</title>
        <authorList>
            <person name="Yakimov M."/>
        </authorList>
    </citation>
    <scope>NUCLEOTIDE SEQUENCE [LARGE SCALE GENOMIC DNA]</scope>
    <source>
        <strain evidence="7 8">SVXNc</strain>
    </source>
</reference>
<dbReference type="InterPro" id="IPR023474">
    <property type="entry name" value="Rrp4"/>
</dbReference>
<keyword evidence="3 5" id="KW-0271">Exosome</keyword>
<gene>
    <name evidence="5 7" type="primary">rrp4</name>
    <name evidence="7" type="ORF">SVXNc_0440</name>
</gene>
<dbReference type="RefSeq" id="WP_347722334.1">
    <property type="nucleotide sequence ID" value="NZ_CP104395.1"/>
</dbReference>
<dbReference type="Proteomes" id="UP001218034">
    <property type="component" value="Chromosome"/>
</dbReference>
<dbReference type="EMBL" id="CP104395">
    <property type="protein sequence ID" value="WEL19464.1"/>
    <property type="molecule type" value="Genomic_DNA"/>
</dbReference>
<name>A0ABY8CIJ1_9ARCH</name>
<protein>
    <recommendedName>
        <fullName evidence="5">Exosome complex component Rrp4</fullName>
    </recommendedName>
</protein>
<dbReference type="InterPro" id="IPR048565">
    <property type="entry name" value="S1_RRP4"/>
</dbReference>
<evidence type="ECO:0000256" key="4">
    <source>
        <dbReference type="ARBA" id="ARBA00022884"/>
    </source>
</evidence>
<dbReference type="SUPFAM" id="SSF110324">
    <property type="entry name" value="Ribosomal L27 protein-like"/>
    <property type="match status" value="1"/>
</dbReference>
<accession>A0ABY8CIJ1</accession>
<evidence type="ECO:0000313" key="8">
    <source>
        <dbReference type="Proteomes" id="UP001218034"/>
    </source>
</evidence>
<dbReference type="InterPro" id="IPR004088">
    <property type="entry name" value="KH_dom_type_1"/>
</dbReference>
<comment type="similarity">
    <text evidence="1 5">Belongs to the RRP4 family.</text>
</comment>
<dbReference type="Pfam" id="PF22625">
    <property type="entry name" value="ECR1_N_2"/>
    <property type="match status" value="1"/>
</dbReference>
<dbReference type="PANTHER" id="PTHR21321">
    <property type="entry name" value="PNAS-3 RELATED"/>
    <property type="match status" value="1"/>
</dbReference>
<keyword evidence="2 5" id="KW-0963">Cytoplasm</keyword>
<proteinExistence type="inferred from homology"/>
<feature type="domain" description="S1 motif" evidence="6">
    <location>
        <begin position="65"/>
        <end position="139"/>
    </location>
</feature>
<dbReference type="CDD" id="cd05789">
    <property type="entry name" value="S1_Rrp4"/>
    <property type="match status" value="1"/>
</dbReference>
<dbReference type="GeneID" id="90589877"/>
<evidence type="ECO:0000256" key="2">
    <source>
        <dbReference type="ARBA" id="ARBA00022490"/>
    </source>
</evidence>
<dbReference type="HAMAP" id="MF_00623">
    <property type="entry name" value="Exosome_Rrp4"/>
    <property type="match status" value="1"/>
</dbReference>
<dbReference type="CDD" id="cd22524">
    <property type="entry name" value="KH-I_Rrp4_prokar"/>
    <property type="match status" value="1"/>
</dbReference>
<evidence type="ECO:0000256" key="1">
    <source>
        <dbReference type="ARBA" id="ARBA00009155"/>
    </source>
</evidence>
<dbReference type="InterPro" id="IPR004087">
    <property type="entry name" value="KH_dom"/>
</dbReference>
<evidence type="ECO:0000313" key="7">
    <source>
        <dbReference type="EMBL" id="WEL19464.1"/>
    </source>
</evidence>
<organism evidence="7 8">
    <name type="scientific">Candidatus Nanohalococcus occultus</name>
    <dbReference type="NCBI Taxonomy" id="2978047"/>
    <lineage>
        <taxon>Archaea</taxon>
        <taxon>Candidatus Nanohalarchaeota</taxon>
        <taxon>Candidatus Nanohalarchaeota incertae sedis</taxon>
        <taxon>Candidatus Nanohalococcus</taxon>
    </lineage>
</organism>
<comment type="subunit">
    <text evidence="5">Component of the archaeal exosome complex. Forms a trimer of Rrp4 and/or Csl4 subunits. The trimer associates with an hexameric ring-like arrangement composed of 3 Rrp41-Rrp42 heterodimers.</text>
</comment>
<dbReference type="SUPFAM" id="SSF50249">
    <property type="entry name" value="Nucleic acid-binding proteins"/>
    <property type="match status" value="1"/>
</dbReference>
<evidence type="ECO:0000256" key="3">
    <source>
        <dbReference type="ARBA" id="ARBA00022835"/>
    </source>
</evidence>